<proteinExistence type="predicted"/>
<evidence type="ECO:0000313" key="1">
    <source>
        <dbReference type="EMBL" id="KAF2624359.1"/>
    </source>
</evidence>
<accession>A0ACB6RTA9</accession>
<dbReference type="EMBL" id="MU006731">
    <property type="protein sequence ID" value="KAF2624359.1"/>
    <property type="molecule type" value="Genomic_DNA"/>
</dbReference>
<name>A0ACB6RTA9_9PLEO</name>
<dbReference type="Proteomes" id="UP000799754">
    <property type="component" value="Unassembled WGS sequence"/>
</dbReference>
<comment type="caution">
    <text evidence="1">The sequence shown here is derived from an EMBL/GenBank/DDBJ whole genome shotgun (WGS) entry which is preliminary data.</text>
</comment>
<keyword evidence="2" id="KW-1185">Reference proteome</keyword>
<gene>
    <name evidence="1" type="ORF">BU25DRAFT_442046</name>
</gene>
<organism evidence="1 2">
    <name type="scientific">Macroventuria anomochaeta</name>
    <dbReference type="NCBI Taxonomy" id="301207"/>
    <lineage>
        <taxon>Eukaryota</taxon>
        <taxon>Fungi</taxon>
        <taxon>Dikarya</taxon>
        <taxon>Ascomycota</taxon>
        <taxon>Pezizomycotina</taxon>
        <taxon>Dothideomycetes</taxon>
        <taxon>Pleosporomycetidae</taxon>
        <taxon>Pleosporales</taxon>
        <taxon>Pleosporineae</taxon>
        <taxon>Didymellaceae</taxon>
        <taxon>Macroventuria</taxon>
    </lineage>
</organism>
<protein>
    <submittedName>
        <fullName evidence="1">Uncharacterized protein</fullName>
    </submittedName>
</protein>
<reference evidence="1" key="1">
    <citation type="journal article" date="2020" name="Stud. Mycol.">
        <title>101 Dothideomycetes genomes: a test case for predicting lifestyles and emergence of pathogens.</title>
        <authorList>
            <person name="Haridas S."/>
            <person name="Albert R."/>
            <person name="Binder M."/>
            <person name="Bloem J."/>
            <person name="Labutti K."/>
            <person name="Salamov A."/>
            <person name="Andreopoulos B."/>
            <person name="Baker S."/>
            <person name="Barry K."/>
            <person name="Bills G."/>
            <person name="Bluhm B."/>
            <person name="Cannon C."/>
            <person name="Castanera R."/>
            <person name="Culley D."/>
            <person name="Daum C."/>
            <person name="Ezra D."/>
            <person name="Gonzalez J."/>
            <person name="Henrissat B."/>
            <person name="Kuo A."/>
            <person name="Liang C."/>
            <person name="Lipzen A."/>
            <person name="Lutzoni F."/>
            <person name="Magnuson J."/>
            <person name="Mondo S."/>
            <person name="Nolan M."/>
            <person name="Ohm R."/>
            <person name="Pangilinan J."/>
            <person name="Park H.-J."/>
            <person name="Ramirez L."/>
            <person name="Alfaro M."/>
            <person name="Sun H."/>
            <person name="Tritt A."/>
            <person name="Yoshinaga Y."/>
            <person name="Zwiers L.-H."/>
            <person name="Turgeon B."/>
            <person name="Goodwin S."/>
            <person name="Spatafora J."/>
            <person name="Crous P."/>
            <person name="Grigoriev I."/>
        </authorList>
    </citation>
    <scope>NUCLEOTIDE SEQUENCE</scope>
    <source>
        <strain evidence="1">CBS 525.71</strain>
    </source>
</reference>
<evidence type="ECO:0000313" key="2">
    <source>
        <dbReference type="Proteomes" id="UP000799754"/>
    </source>
</evidence>
<sequence length="85" mass="9282">MTAPNSMSPQTRPPALLMSQLLLPPAKAARSPSQPFLALLSWRMVCLGAKKFSSLALLSLFALFFYARVEVPAPPVGLSRGAWRR</sequence>